<accession>A0A3N9UCQ5</accession>
<proteinExistence type="predicted"/>
<dbReference type="RefSeq" id="WP_124765255.1">
    <property type="nucleotide sequence ID" value="NZ_JAFBDY010000010.1"/>
</dbReference>
<keyword evidence="2" id="KW-1185">Reference proteome</keyword>
<sequence length="887" mass="104040">MAIRVLTYSTVEQLYEENSAFLQWNDSLHITSTVSLRKGIFENLAEENDWLTRPVLTFGQILNKIGNKDWYWYSSKTQLKQFSIISQKLRELAEENGIQDEKTFNAMSKNKQVLLRTIRMFTEAKETSDSVRRKLSNKVSVEEELALIIWKALERDGTFAAYRQWLAEFTDVQSTDAKFTSMVGDILLDVYNNENELERQMANLKPLTRYYDEKDLEILIHRATKSLLSSKKIVLHGFYFITPIQKQIIKALDAAGYEIVQLINYQENYPNVFEAVEDFLEIEKYPFEPVSKTPAFINKIAQKFLQVCEGDFSLDITNMPDKYFEFNHMYQFKEFIENDMQIDKEINDFLISPRAREIRRQVEDINSMPPLTLKDYPIGRFLIDLHSLNITTFDEEKKQFNDREELSIDILVRIFASGYIKVSGTSTHLLVKDLKKLEERLNNKTTFEEWIVEIETIIDDKNRIEAALTPDDITLTADNEIYVYKNRLLSYFDVPEENLKLILEALEEARNLYNIIFTDKTIEVKMYVERLLEHLEGKIVPNIEREEEIAVAEQLLEKLNDMRSSDFEHFDRQDLIQGLRFFLSEELENTDNSLFGESLIDSKIVSLQDGDFLPFAENQSVHLAFLDNKALPLSQKLVTWPFNDDSMEVLYKDSLLELVQKRKKNDAAITKYLLYLIMVNAANLKFSTVANVGVERELKRSFYLDLLKIETASSDVKENGLSTNMQQINYISKTISFKKRKQSALLLETKTICNKRMILSYLLQQSPSFESEFHHRFLFEKFIAQLKFFSRHYSIDLSKNEIREVVSDWFPQWDETKRSILATNGEKWDYYMKSEEIDDVFFADNLKSIALFGQLDRDATKFANSGSHCKYCPFQNRCRESEYIKDE</sequence>
<dbReference type="EMBL" id="RRCT01000011">
    <property type="protein sequence ID" value="RQW74199.1"/>
    <property type="molecule type" value="Genomic_DNA"/>
</dbReference>
<reference evidence="1 2" key="1">
    <citation type="journal article" date="2013" name="J. Microbiol.">
        <title>Lysinibacillus chungkukjangi sp. nov., isolated from Chungkukjang, Korean fermented soybean food.</title>
        <authorList>
            <person name="Kim S.J."/>
            <person name="Jang Y.H."/>
            <person name="Hamada M."/>
            <person name="Ahn J.H."/>
            <person name="Weon H.Y."/>
            <person name="Suzuki K."/>
            <person name="Whang K.S."/>
            <person name="Kwon S.W."/>
        </authorList>
    </citation>
    <scope>NUCLEOTIDE SEQUENCE [LARGE SCALE GENOMIC DNA]</scope>
    <source>
        <strain evidence="1 2">MCCC 1A12701</strain>
    </source>
</reference>
<protein>
    <recommendedName>
        <fullName evidence="3">PD-(D/E)XK endonuclease-like domain-containing protein</fullName>
    </recommendedName>
</protein>
<organism evidence="1 2">
    <name type="scientific">Lysinibacillus composti</name>
    <dbReference type="NCBI Taxonomy" id="720633"/>
    <lineage>
        <taxon>Bacteria</taxon>
        <taxon>Bacillati</taxon>
        <taxon>Bacillota</taxon>
        <taxon>Bacilli</taxon>
        <taxon>Bacillales</taxon>
        <taxon>Bacillaceae</taxon>
        <taxon>Lysinibacillus</taxon>
    </lineage>
</organism>
<dbReference type="AlphaFoldDB" id="A0A3N9UCQ5"/>
<evidence type="ECO:0000313" key="2">
    <source>
        <dbReference type="Proteomes" id="UP000274033"/>
    </source>
</evidence>
<dbReference type="Proteomes" id="UP000274033">
    <property type="component" value="Unassembled WGS sequence"/>
</dbReference>
<dbReference type="OrthoDB" id="1956884at2"/>
<comment type="caution">
    <text evidence="1">The sequence shown here is derived from an EMBL/GenBank/DDBJ whole genome shotgun (WGS) entry which is preliminary data.</text>
</comment>
<name>A0A3N9UCQ5_9BACI</name>
<gene>
    <name evidence="1" type="ORF">EBB45_12635</name>
</gene>
<evidence type="ECO:0000313" key="1">
    <source>
        <dbReference type="EMBL" id="RQW74199.1"/>
    </source>
</evidence>
<evidence type="ECO:0008006" key="3">
    <source>
        <dbReference type="Google" id="ProtNLM"/>
    </source>
</evidence>